<evidence type="ECO:0000313" key="1">
    <source>
        <dbReference type="EMBL" id="MBD1380181.1"/>
    </source>
</evidence>
<sequence>MPLDYHHQVALLKDILSDHQTDCCGTIAECEQLERVIKSLMTNSNIDQNLKNILQQIYQYSQSGVNSSGLNQHIQSSQQNLTQWIHEIDTFS</sequence>
<dbReference type="Pfam" id="PF14165">
    <property type="entry name" value="YtzH"/>
    <property type="match status" value="1"/>
</dbReference>
<name>A0A926NLU2_9BACI</name>
<gene>
    <name evidence="1" type="ORF">IC621_08060</name>
</gene>
<organism evidence="1 2">
    <name type="scientific">Metabacillus arenae</name>
    <dbReference type="NCBI Taxonomy" id="2771434"/>
    <lineage>
        <taxon>Bacteria</taxon>
        <taxon>Bacillati</taxon>
        <taxon>Bacillota</taxon>
        <taxon>Bacilli</taxon>
        <taxon>Bacillales</taxon>
        <taxon>Bacillaceae</taxon>
        <taxon>Metabacillus</taxon>
    </lineage>
</organism>
<dbReference type="AlphaFoldDB" id="A0A926NLU2"/>
<dbReference type="RefSeq" id="WP_191157549.1">
    <property type="nucleotide sequence ID" value="NZ_JACXAI010000007.1"/>
</dbReference>
<reference evidence="1" key="1">
    <citation type="submission" date="2020-09" db="EMBL/GenBank/DDBJ databases">
        <title>A novel bacterium of genus Bacillus, isolated from South China Sea.</title>
        <authorList>
            <person name="Huang H."/>
            <person name="Mo K."/>
            <person name="Hu Y."/>
        </authorList>
    </citation>
    <scope>NUCLEOTIDE SEQUENCE</scope>
    <source>
        <strain evidence="1">IB182487</strain>
    </source>
</reference>
<accession>A0A926NLU2</accession>
<protein>
    <submittedName>
        <fullName evidence="1">YtzH-like family protein</fullName>
    </submittedName>
</protein>
<dbReference type="InterPro" id="IPR025547">
    <property type="entry name" value="YtzH"/>
</dbReference>
<proteinExistence type="predicted"/>
<evidence type="ECO:0000313" key="2">
    <source>
        <dbReference type="Proteomes" id="UP000626844"/>
    </source>
</evidence>
<comment type="caution">
    <text evidence="1">The sequence shown here is derived from an EMBL/GenBank/DDBJ whole genome shotgun (WGS) entry which is preliminary data.</text>
</comment>
<dbReference type="Proteomes" id="UP000626844">
    <property type="component" value="Unassembled WGS sequence"/>
</dbReference>
<dbReference type="EMBL" id="JACXAI010000007">
    <property type="protein sequence ID" value="MBD1380181.1"/>
    <property type="molecule type" value="Genomic_DNA"/>
</dbReference>
<keyword evidence="2" id="KW-1185">Reference proteome</keyword>